<evidence type="ECO:0000256" key="2">
    <source>
        <dbReference type="ARBA" id="ARBA00022692"/>
    </source>
</evidence>
<dbReference type="STRING" id="984485.A0A1E4RKP3"/>
<dbReference type="GO" id="GO:0009100">
    <property type="term" value="P:glycoprotein metabolic process"/>
    <property type="evidence" value="ECO:0007669"/>
    <property type="project" value="UniProtKB-ARBA"/>
</dbReference>
<evidence type="ECO:0000256" key="3">
    <source>
        <dbReference type="ARBA" id="ARBA00022989"/>
    </source>
</evidence>
<dbReference type="RefSeq" id="XP_020076890.1">
    <property type="nucleotide sequence ID" value="XM_020218732.1"/>
</dbReference>
<protein>
    <recommendedName>
        <fullName evidence="6">LicD/FKTN/FKRP nucleotidyltransferase domain-containing protein</fullName>
    </recommendedName>
</protein>
<evidence type="ECO:0000256" key="5">
    <source>
        <dbReference type="SAM" id="Phobius"/>
    </source>
</evidence>
<keyword evidence="2 5" id="KW-0812">Transmembrane</keyword>
<name>A0A1E4RKP3_9ASCO</name>
<keyword evidence="3 5" id="KW-1133">Transmembrane helix</keyword>
<dbReference type="GO" id="GO:0016020">
    <property type="term" value="C:membrane"/>
    <property type="evidence" value="ECO:0007669"/>
    <property type="project" value="UniProtKB-SubCell"/>
</dbReference>
<feature type="transmembrane region" description="Helical" evidence="5">
    <location>
        <begin position="12"/>
        <end position="34"/>
    </location>
</feature>
<dbReference type="InterPro" id="IPR007074">
    <property type="entry name" value="LicD/FKTN/FKRP_NTP_transf"/>
</dbReference>
<keyword evidence="4 5" id="KW-0472">Membrane</keyword>
<evidence type="ECO:0000259" key="6">
    <source>
        <dbReference type="Pfam" id="PF04991"/>
    </source>
</evidence>
<dbReference type="InterPro" id="IPR009644">
    <property type="entry name" value="FKTN/MNN4/W02B3.4-1"/>
</dbReference>
<dbReference type="PANTHER" id="PTHR15407">
    <property type="entry name" value="FUKUTIN-RELATED"/>
    <property type="match status" value="1"/>
</dbReference>
<gene>
    <name evidence="7" type="ORF">HYPBUDRAFT_10989</name>
</gene>
<sequence length="835" mass="98520">MSLMAKSFLTIIKKVCLLIIFFNVIYLISSYIYYAGEGFGVEIFNKQQELIESLNIDFDSNDPNAEISTTNIDYQNQIELLLQDVANNANNEYWLTNTDLTNTEIEINPNHFLNETDSIEAWKNKNEIFYDPRLTMSLYINYLKNKFIENNDSDMADLEVPFDWIDWIDFSLFNIDLAKPVKDRKSCHWIKQFSEIPTNAENHVFQCIDNQELSPNAIKILGFDRHEQLPGFIQTDHAEQRATNRIRVSQGKSYILTHMPNPYKLIFLNKEGGTYEVQISQERNRITKSGLMNEYILNNYPEANQNKLTNYLKQSLLSPKLNLDPTKEFTSLKQRIKPLHVFESNNIDQIDPFNMYRSLHSDDINTNKSLPLPPDAFRYSDSLIDQQITLYKRLEGQRKLSANEQGFLESLELSKYYDTFTEPTYFKQSTLILGKDPKNRGDDRGYHYDWRFFNGGLNYQVKGWTSKELNTRTTIILDRLLRNWFRFTQEKGIVSWIMHGPLLSWYWNANMFPFDNDLDVQMPIKELVRLGELYNQTLVVEDLNEGYGKFLIDVGTYVHNRDISRHANHIDARFIDVDTGIYIDITGLSNSDAPVPAEFYNSGLFDIKKDFNEEIYNDRRKHFYKVDQLSPLRYTMLGGVPVHIPNKLSERLKFEYPKGLTRPEFANWFFVPKLGLWLRQDQLTKVLDENDYRIVVGENKEIKFDNEKIINLVIDMTDEEIYKLLKTDQAILSEYYLTRGYTEFHKKENEFIFKRIHDEEKKTTEVLDNDELITNPELAKQYMQFINSNVNYGKPLRKPLFLYEKIEQPKYHDDNELFSPYDEVFRQVSKEPKPN</sequence>
<dbReference type="GeneID" id="30993282"/>
<dbReference type="OrthoDB" id="444255at2759"/>
<organism evidence="7 8">
    <name type="scientific">Hyphopichia burtonii NRRL Y-1933</name>
    <dbReference type="NCBI Taxonomy" id="984485"/>
    <lineage>
        <taxon>Eukaryota</taxon>
        <taxon>Fungi</taxon>
        <taxon>Dikarya</taxon>
        <taxon>Ascomycota</taxon>
        <taxon>Saccharomycotina</taxon>
        <taxon>Pichiomycetes</taxon>
        <taxon>Debaryomycetaceae</taxon>
        <taxon>Hyphopichia</taxon>
    </lineage>
</organism>
<evidence type="ECO:0000256" key="4">
    <source>
        <dbReference type="ARBA" id="ARBA00023136"/>
    </source>
</evidence>
<proteinExistence type="predicted"/>
<evidence type="ECO:0000313" key="8">
    <source>
        <dbReference type="Proteomes" id="UP000095085"/>
    </source>
</evidence>
<dbReference type="EMBL" id="KV454540">
    <property type="protein sequence ID" value="ODV67823.1"/>
    <property type="molecule type" value="Genomic_DNA"/>
</dbReference>
<dbReference type="Proteomes" id="UP000095085">
    <property type="component" value="Unassembled WGS sequence"/>
</dbReference>
<accession>A0A1E4RKP3</accession>
<evidence type="ECO:0000313" key="7">
    <source>
        <dbReference type="EMBL" id="ODV67823.1"/>
    </source>
</evidence>
<dbReference type="Pfam" id="PF04991">
    <property type="entry name" value="LicD"/>
    <property type="match status" value="1"/>
</dbReference>
<reference evidence="8" key="1">
    <citation type="submission" date="2016-05" db="EMBL/GenBank/DDBJ databases">
        <title>Comparative genomics of biotechnologically important yeasts.</title>
        <authorList>
            <consortium name="DOE Joint Genome Institute"/>
            <person name="Riley R."/>
            <person name="Haridas S."/>
            <person name="Wolfe K.H."/>
            <person name="Lopes M.R."/>
            <person name="Hittinger C.T."/>
            <person name="Goker M."/>
            <person name="Salamov A."/>
            <person name="Wisecaver J."/>
            <person name="Long T.M."/>
            <person name="Aerts A.L."/>
            <person name="Barry K."/>
            <person name="Choi C."/>
            <person name="Clum A."/>
            <person name="Coughlan A.Y."/>
            <person name="Deshpande S."/>
            <person name="Douglass A.P."/>
            <person name="Hanson S.J."/>
            <person name="Klenk H.-P."/>
            <person name="Labutti K."/>
            <person name="Lapidus A."/>
            <person name="Lindquist E."/>
            <person name="Lipzen A."/>
            <person name="Meier-Kolthoff J.P."/>
            <person name="Ohm R.A."/>
            <person name="Otillar R.P."/>
            <person name="Pangilinan J."/>
            <person name="Peng Y."/>
            <person name="Rokas A."/>
            <person name="Rosa C.A."/>
            <person name="Scheuner C."/>
            <person name="Sibirny A.A."/>
            <person name="Slot J.C."/>
            <person name="Stielow J.B."/>
            <person name="Sun H."/>
            <person name="Kurtzman C.P."/>
            <person name="Blackwell M."/>
            <person name="Grigoriev I.V."/>
            <person name="Jeffries T.W."/>
        </authorList>
    </citation>
    <scope>NUCLEOTIDE SEQUENCE [LARGE SCALE GENOMIC DNA]</scope>
    <source>
        <strain evidence="8">NRRL Y-1933</strain>
    </source>
</reference>
<dbReference type="AlphaFoldDB" id="A0A1E4RKP3"/>
<evidence type="ECO:0000256" key="1">
    <source>
        <dbReference type="ARBA" id="ARBA00004167"/>
    </source>
</evidence>
<comment type="subcellular location">
    <subcellularLocation>
        <location evidence="1">Membrane</location>
        <topology evidence="1">Single-pass membrane protein</topology>
    </subcellularLocation>
</comment>
<feature type="domain" description="LicD/FKTN/FKRP nucleotidyltransferase" evidence="6">
    <location>
        <begin position="488"/>
        <end position="593"/>
    </location>
</feature>
<dbReference type="PANTHER" id="PTHR15407:SF28">
    <property type="entry name" value="RIBITOL-5-PHOSPHATE TRANSFERASE FKTN"/>
    <property type="match status" value="1"/>
</dbReference>
<keyword evidence="8" id="KW-1185">Reference proteome</keyword>